<dbReference type="InterPro" id="IPR003374">
    <property type="entry name" value="ApbE-like_sf"/>
</dbReference>
<dbReference type="AlphaFoldDB" id="A0A6L6YGQ2"/>
<comment type="caution">
    <text evidence="13">The sequence shown here is derived from an EMBL/GenBank/DDBJ whole genome shotgun (WGS) entry which is preliminary data.</text>
</comment>
<protein>
    <recommendedName>
        <fullName evidence="2 10">FAD:protein FMN transferase</fullName>
        <ecNumber evidence="1 10">2.7.1.180</ecNumber>
    </recommendedName>
    <alternativeName>
        <fullName evidence="8 10">Flavin transferase</fullName>
    </alternativeName>
</protein>
<keyword evidence="5 10" id="KW-0479">Metal-binding</keyword>
<evidence type="ECO:0000256" key="10">
    <source>
        <dbReference type="PIRNR" id="PIRNR006268"/>
    </source>
</evidence>
<feature type="binding site" evidence="11">
    <location>
        <position position="288"/>
    </location>
    <ligand>
        <name>Mg(2+)</name>
        <dbReference type="ChEBI" id="CHEBI:18420"/>
    </ligand>
</feature>
<evidence type="ECO:0000256" key="6">
    <source>
        <dbReference type="ARBA" id="ARBA00022827"/>
    </source>
</evidence>
<evidence type="ECO:0000256" key="9">
    <source>
        <dbReference type="ARBA" id="ARBA00048540"/>
    </source>
</evidence>
<evidence type="ECO:0000256" key="2">
    <source>
        <dbReference type="ARBA" id="ARBA00016337"/>
    </source>
</evidence>
<comment type="similarity">
    <text evidence="10">Belongs to the ApbE family.</text>
</comment>
<dbReference type="SUPFAM" id="SSF143631">
    <property type="entry name" value="ApbE-like"/>
    <property type="match status" value="1"/>
</dbReference>
<dbReference type="Proteomes" id="UP000472580">
    <property type="component" value="Unassembled WGS sequence"/>
</dbReference>
<feature type="binding site" evidence="11">
    <location>
        <position position="174"/>
    </location>
    <ligand>
        <name>Mg(2+)</name>
        <dbReference type="ChEBI" id="CHEBI:18420"/>
    </ligand>
</feature>
<evidence type="ECO:0000256" key="11">
    <source>
        <dbReference type="PIRSR" id="PIRSR006268-2"/>
    </source>
</evidence>
<gene>
    <name evidence="13" type="ORF">E5987_06565</name>
</gene>
<sequence length="366" mass="39964">MFNVKPLCAALVLGAGFSASAYAETDVYHHAFDALGTVVTTQFKTESQEKADYCEKVTEDEVNRLELLLSAYKPDSDLSRLGAAKGEWIKISKDTADILERTKEVCAMTHGALDPTVGTLVKLWSVDHDNHRVPSDKEIAEALPKVDWTKIEVKKEGDQYYGKIGAGQEITLGATGKGFIADKVIEKLRAAGCKDALISLGGNVITSGTNYSGNPWLIGLQEPDLKRGGYFAAVPSRDESVVTSGDYEKFFIKDGKKYHHILDPRTGRPVPATLSSVSIIHKNSAYADGLCTSLFVMGWQGAIDFLRAHPELKAVLVDEPLKTVVYTPNLDDEIKFTNENFRIGVIEPLEADKGQKASEPKAGDQK</sequence>
<keyword evidence="7 10" id="KW-0460">Magnesium</keyword>
<feature type="binding site" evidence="11">
    <location>
        <position position="292"/>
    </location>
    <ligand>
        <name>Mg(2+)</name>
        <dbReference type="ChEBI" id="CHEBI:18420"/>
    </ligand>
</feature>
<dbReference type="Gene3D" id="3.10.520.10">
    <property type="entry name" value="ApbE-like domains"/>
    <property type="match status" value="1"/>
</dbReference>
<keyword evidence="6 10" id="KW-0274">FAD</keyword>
<keyword evidence="4 10" id="KW-0808">Transferase</keyword>
<dbReference type="PANTHER" id="PTHR30040">
    <property type="entry name" value="THIAMINE BIOSYNTHESIS LIPOPROTEIN APBE"/>
    <property type="match status" value="1"/>
</dbReference>
<dbReference type="PANTHER" id="PTHR30040:SF2">
    <property type="entry name" value="FAD:PROTEIN FMN TRANSFERASE"/>
    <property type="match status" value="1"/>
</dbReference>
<reference evidence="13 14" key="1">
    <citation type="submission" date="2019-12" db="EMBL/GenBank/DDBJ databases">
        <title>Microbes associate with the intestines of laboratory mice.</title>
        <authorList>
            <person name="Navarre W."/>
            <person name="Wong E."/>
        </authorList>
    </citation>
    <scope>NUCLEOTIDE SEQUENCE [LARGE SCALE GENOMIC DNA]</scope>
    <source>
        <strain evidence="13 14">NM82_D38</strain>
    </source>
</reference>
<evidence type="ECO:0000256" key="8">
    <source>
        <dbReference type="ARBA" id="ARBA00031306"/>
    </source>
</evidence>
<dbReference type="RefSeq" id="WP_160335301.1">
    <property type="nucleotide sequence ID" value="NZ_CALPCR010000012.1"/>
</dbReference>
<dbReference type="OrthoDB" id="9778595at2"/>
<comment type="cofactor">
    <cofactor evidence="11">
        <name>Mg(2+)</name>
        <dbReference type="ChEBI" id="CHEBI:18420"/>
    </cofactor>
    <cofactor evidence="11">
        <name>Mn(2+)</name>
        <dbReference type="ChEBI" id="CHEBI:29035"/>
    </cofactor>
    <text evidence="11">Magnesium. Can also use manganese.</text>
</comment>
<keyword evidence="3 10" id="KW-0285">Flavoprotein</keyword>
<dbReference type="GO" id="GO:0016740">
    <property type="term" value="F:transferase activity"/>
    <property type="evidence" value="ECO:0007669"/>
    <property type="project" value="UniProtKB-UniRule"/>
</dbReference>
<dbReference type="InterPro" id="IPR024932">
    <property type="entry name" value="ApbE"/>
</dbReference>
<comment type="catalytic activity">
    <reaction evidence="9 10">
        <text>L-threonyl-[protein] + FAD = FMN-L-threonyl-[protein] + AMP + H(+)</text>
        <dbReference type="Rhea" id="RHEA:36847"/>
        <dbReference type="Rhea" id="RHEA-COMP:11060"/>
        <dbReference type="Rhea" id="RHEA-COMP:11061"/>
        <dbReference type="ChEBI" id="CHEBI:15378"/>
        <dbReference type="ChEBI" id="CHEBI:30013"/>
        <dbReference type="ChEBI" id="CHEBI:57692"/>
        <dbReference type="ChEBI" id="CHEBI:74257"/>
        <dbReference type="ChEBI" id="CHEBI:456215"/>
        <dbReference type="EC" id="2.7.1.180"/>
    </reaction>
</comment>
<evidence type="ECO:0000256" key="12">
    <source>
        <dbReference type="SAM" id="SignalP"/>
    </source>
</evidence>
<evidence type="ECO:0000256" key="7">
    <source>
        <dbReference type="ARBA" id="ARBA00022842"/>
    </source>
</evidence>
<dbReference type="Pfam" id="PF02424">
    <property type="entry name" value="ApbE"/>
    <property type="match status" value="1"/>
</dbReference>
<evidence type="ECO:0000313" key="13">
    <source>
        <dbReference type="EMBL" id="MVX56870.1"/>
    </source>
</evidence>
<evidence type="ECO:0000313" key="14">
    <source>
        <dbReference type="Proteomes" id="UP000472580"/>
    </source>
</evidence>
<dbReference type="EMBL" id="WSRP01000017">
    <property type="protein sequence ID" value="MVX56870.1"/>
    <property type="molecule type" value="Genomic_DNA"/>
</dbReference>
<feature type="chain" id="PRO_5039904844" description="FAD:protein FMN transferase" evidence="12">
    <location>
        <begin position="24"/>
        <end position="366"/>
    </location>
</feature>
<keyword evidence="12" id="KW-0732">Signal</keyword>
<dbReference type="EC" id="2.7.1.180" evidence="1 10"/>
<evidence type="ECO:0000256" key="5">
    <source>
        <dbReference type="ARBA" id="ARBA00022723"/>
    </source>
</evidence>
<dbReference type="PIRSF" id="PIRSF006268">
    <property type="entry name" value="ApbE"/>
    <property type="match status" value="1"/>
</dbReference>
<feature type="signal peptide" evidence="12">
    <location>
        <begin position="1"/>
        <end position="23"/>
    </location>
</feature>
<evidence type="ECO:0000256" key="1">
    <source>
        <dbReference type="ARBA" id="ARBA00011955"/>
    </source>
</evidence>
<keyword evidence="14" id="KW-1185">Reference proteome</keyword>
<proteinExistence type="inferred from homology"/>
<accession>A0A6L6YGQ2</accession>
<organism evidence="13 14">
    <name type="scientific">Parasutterella muris</name>
    <dbReference type="NCBI Taxonomy" id="2565572"/>
    <lineage>
        <taxon>Bacteria</taxon>
        <taxon>Pseudomonadati</taxon>
        <taxon>Pseudomonadota</taxon>
        <taxon>Betaproteobacteria</taxon>
        <taxon>Burkholderiales</taxon>
        <taxon>Sutterellaceae</taxon>
        <taxon>Parasutterella</taxon>
    </lineage>
</organism>
<name>A0A6L6YGQ2_9BURK</name>
<evidence type="ECO:0000256" key="4">
    <source>
        <dbReference type="ARBA" id="ARBA00022679"/>
    </source>
</evidence>
<dbReference type="GO" id="GO:0046872">
    <property type="term" value="F:metal ion binding"/>
    <property type="evidence" value="ECO:0007669"/>
    <property type="project" value="UniProtKB-UniRule"/>
</dbReference>
<evidence type="ECO:0000256" key="3">
    <source>
        <dbReference type="ARBA" id="ARBA00022630"/>
    </source>
</evidence>